<dbReference type="InterPro" id="IPR012967">
    <property type="entry name" value="COMT_dimerisation"/>
</dbReference>
<accession>A0ABD1M237</accession>
<dbReference type="GO" id="GO:0008757">
    <property type="term" value="F:S-adenosylmethionine-dependent methyltransferase activity"/>
    <property type="evidence" value="ECO:0007669"/>
    <property type="project" value="UniProtKB-ARBA"/>
</dbReference>
<reference evidence="5 6" key="1">
    <citation type="submission" date="2024-08" db="EMBL/GenBank/DDBJ databases">
        <title>Insights into the chromosomal genome structure of Flemingia macrophylla.</title>
        <authorList>
            <person name="Ding Y."/>
            <person name="Zhao Y."/>
            <person name="Bi W."/>
            <person name="Wu M."/>
            <person name="Zhao G."/>
            <person name="Gong Y."/>
            <person name="Li W."/>
            <person name="Zhang P."/>
        </authorList>
    </citation>
    <scope>NUCLEOTIDE SEQUENCE [LARGE SCALE GENOMIC DNA]</scope>
    <source>
        <strain evidence="5">DYQJB</strain>
        <tissue evidence="5">Leaf</tissue>
    </source>
</reference>
<evidence type="ECO:0000313" key="5">
    <source>
        <dbReference type="EMBL" id="KAL2329844.1"/>
    </source>
</evidence>
<organism evidence="5 6">
    <name type="scientific">Flemingia macrophylla</name>
    <dbReference type="NCBI Taxonomy" id="520843"/>
    <lineage>
        <taxon>Eukaryota</taxon>
        <taxon>Viridiplantae</taxon>
        <taxon>Streptophyta</taxon>
        <taxon>Embryophyta</taxon>
        <taxon>Tracheophyta</taxon>
        <taxon>Spermatophyta</taxon>
        <taxon>Magnoliopsida</taxon>
        <taxon>eudicotyledons</taxon>
        <taxon>Gunneridae</taxon>
        <taxon>Pentapetalae</taxon>
        <taxon>rosids</taxon>
        <taxon>fabids</taxon>
        <taxon>Fabales</taxon>
        <taxon>Fabaceae</taxon>
        <taxon>Papilionoideae</taxon>
        <taxon>50 kb inversion clade</taxon>
        <taxon>NPAAA clade</taxon>
        <taxon>indigoferoid/millettioid clade</taxon>
        <taxon>Phaseoleae</taxon>
        <taxon>Flemingia</taxon>
    </lineage>
</organism>
<evidence type="ECO:0000313" key="6">
    <source>
        <dbReference type="Proteomes" id="UP001603857"/>
    </source>
</evidence>
<dbReference type="GO" id="GO:0009717">
    <property type="term" value="P:isoflavonoid biosynthetic process"/>
    <property type="evidence" value="ECO:0007669"/>
    <property type="project" value="UniProtKB-ARBA"/>
</dbReference>
<protein>
    <recommendedName>
        <fullName evidence="4">O-methyltransferase dimerisation domain-containing protein</fullName>
    </recommendedName>
</protein>
<dbReference type="SUPFAM" id="SSF46785">
    <property type="entry name" value="Winged helix' DNA-binding domain"/>
    <property type="match status" value="1"/>
</dbReference>
<dbReference type="Pfam" id="PF08100">
    <property type="entry name" value="Dimerisation"/>
    <property type="match status" value="1"/>
</dbReference>
<dbReference type="Proteomes" id="UP001603857">
    <property type="component" value="Unassembled WGS sequence"/>
</dbReference>
<proteinExistence type="predicted"/>
<dbReference type="AlphaFoldDB" id="A0ABD1M237"/>
<dbReference type="Gene3D" id="1.10.10.10">
    <property type="entry name" value="Winged helix-like DNA-binding domain superfamily/Winged helix DNA-binding domain"/>
    <property type="match status" value="1"/>
</dbReference>
<dbReference type="PANTHER" id="PTHR11746">
    <property type="entry name" value="O-METHYLTRANSFERASE"/>
    <property type="match status" value="1"/>
</dbReference>
<dbReference type="EMBL" id="JBGMDY010000006">
    <property type="protein sequence ID" value="KAL2329844.1"/>
    <property type="molecule type" value="Genomic_DNA"/>
</dbReference>
<evidence type="ECO:0000256" key="1">
    <source>
        <dbReference type="ARBA" id="ARBA00022603"/>
    </source>
</evidence>
<evidence type="ECO:0000256" key="3">
    <source>
        <dbReference type="ARBA" id="ARBA00022691"/>
    </source>
</evidence>
<gene>
    <name evidence="5" type="ORF">Fmac_017425</name>
</gene>
<dbReference type="FunFam" id="1.10.10.10:FF:000213">
    <property type="entry name" value="Coniferyl alcohol 9-O-methyltransferase"/>
    <property type="match status" value="1"/>
</dbReference>
<dbReference type="GO" id="GO:0032259">
    <property type="term" value="P:methylation"/>
    <property type="evidence" value="ECO:0007669"/>
    <property type="project" value="UniProtKB-KW"/>
</dbReference>
<keyword evidence="2" id="KW-0808">Transferase</keyword>
<comment type="caution">
    <text evidence="5">The sequence shown here is derived from an EMBL/GenBank/DDBJ whole genome shotgun (WGS) entry which is preliminary data.</text>
</comment>
<dbReference type="InterPro" id="IPR036388">
    <property type="entry name" value="WH-like_DNA-bd_sf"/>
</dbReference>
<feature type="domain" description="O-methyltransferase dimerisation" evidence="4">
    <location>
        <begin position="26"/>
        <end position="114"/>
    </location>
</feature>
<keyword evidence="6" id="KW-1185">Reference proteome</keyword>
<keyword evidence="3" id="KW-0949">S-adenosyl-L-methionine</keyword>
<sequence length="169" mass="18796">MSKAIMASNSGRKASEIFRAQTLLYNHLNGVIDTMCIKWIVDLGIPDIIHNHAQPITFPELVSILQVAPTKVSGVQSLMHYLAHKGFFEIVRIPDNIEEPEAYALTAASELLVQGSDLCLVPMVKVVVMPAVLDGWHQLKKWTYEDDLTLSDISLGSPLWDFLQKKPGT</sequence>
<evidence type="ECO:0000259" key="4">
    <source>
        <dbReference type="Pfam" id="PF08100"/>
    </source>
</evidence>
<dbReference type="PROSITE" id="PS51683">
    <property type="entry name" value="SAM_OMT_II"/>
    <property type="match status" value="1"/>
</dbReference>
<keyword evidence="1" id="KW-0489">Methyltransferase</keyword>
<name>A0ABD1M237_9FABA</name>
<evidence type="ECO:0000256" key="2">
    <source>
        <dbReference type="ARBA" id="ARBA00022679"/>
    </source>
</evidence>
<dbReference type="InterPro" id="IPR036390">
    <property type="entry name" value="WH_DNA-bd_sf"/>
</dbReference>
<dbReference type="InterPro" id="IPR016461">
    <property type="entry name" value="COMT-like"/>
</dbReference>